<evidence type="ECO:0000259" key="1">
    <source>
        <dbReference type="Pfam" id="PF00248"/>
    </source>
</evidence>
<keyword evidence="3" id="KW-1185">Reference proteome</keyword>
<evidence type="ECO:0000313" key="3">
    <source>
        <dbReference type="Proteomes" id="UP001327560"/>
    </source>
</evidence>
<dbReference type="AlphaFoldDB" id="A0AAQ3L3W4"/>
<gene>
    <name evidence="2" type="ORF">Cni_G29027</name>
</gene>
<dbReference type="InterPro" id="IPR018170">
    <property type="entry name" value="Aldo/ket_reductase_CS"/>
</dbReference>
<name>A0AAQ3L3W4_9LILI</name>
<dbReference type="SUPFAM" id="SSF51430">
    <property type="entry name" value="NAD(P)-linked oxidoreductase"/>
    <property type="match status" value="1"/>
</dbReference>
<dbReference type="Proteomes" id="UP001327560">
    <property type="component" value="Chromosome 9"/>
</dbReference>
<dbReference type="GO" id="GO:0016491">
    <property type="term" value="F:oxidoreductase activity"/>
    <property type="evidence" value="ECO:0007669"/>
    <property type="project" value="InterPro"/>
</dbReference>
<dbReference type="PANTHER" id="PTHR11732">
    <property type="entry name" value="ALDO/KETO REDUCTASE"/>
    <property type="match status" value="1"/>
</dbReference>
<evidence type="ECO:0000313" key="2">
    <source>
        <dbReference type="EMBL" id="WOL20223.1"/>
    </source>
</evidence>
<dbReference type="EMBL" id="CP136898">
    <property type="protein sequence ID" value="WOL20223.1"/>
    <property type="molecule type" value="Genomic_DNA"/>
</dbReference>
<reference evidence="2 3" key="1">
    <citation type="submission" date="2023-10" db="EMBL/GenBank/DDBJ databases">
        <title>Chromosome-scale genome assembly provides insights into flower coloration mechanisms of Canna indica.</title>
        <authorList>
            <person name="Li C."/>
        </authorList>
    </citation>
    <scope>NUCLEOTIDE SEQUENCE [LARGE SCALE GENOMIC DNA]</scope>
    <source>
        <tissue evidence="2">Flower</tissue>
    </source>
</reference>
<protein>
    <submittedName>
        <fullName evidence="2">Deoxymugineic acid synthase 1-B</fullName>
    </submittedName>
</protein>
<dbReference type="PROSITE" id="PS00798">
    <property type="entry name" value="ALDOKETO_REDUCTASE_1"/>
    <property type="match status" value="1"/>
</dbReference>
<dbReference type="Pfam" id="PF00248">
    <property type="entry name" value="Aldo_ket_red"/>
    <property type="match status" value="1"/>
</dbReference>
<sequence length="127" mass="14685">MGTAVCRFASSETMRDAILRAIQLGYRHFDTAARYQSEEPLGEAILVVLRAGFINSRDELFITSKLCNLKLEYLDLYLVHWPVSVKLGKYKLPVAKEELMLINIASVWKAMEECQKLVLMRSIYRRQ</sequence>
<dbReference type="InterPro" id="IPR020471">
    <property type="entry name" value="AKR"/>
</dbReference>
<feature type="domain" description="NADP-dependent oxidoreductase" evidence="1">
    <location>
        <begin position="10"/>
        <end position="66"/>
    </location>
</feature>
<proteinExistence type="predicted"/>
<organism evidence="2 3">
    <name type="scientific">Canna indica</name>
    <name type="common">Indian-shot</name>
    <dbReference type="NCBI Taxonomy" id="4628"/>
    <lineage>
        <taxon>Eukaryota</taxon>
        <taxon>Viridiplantae</taxon>
        <taxon>Streptophyta</taxon>
        <taxon>Embryophyta</taxon>
        <taxon>Tracheophyta</taxon>
        <taxon>Spermatophyta</taxon>
        <taxon>Magnoliopsida</taxon>
        <taxon>Liliopsida</taxon>
        <taxon>Zingiberales</taxon>
        <taxon>Cannaceae</taxon>
        <taxon>Canna</taxon>
    </lineage>
</organism>
<dbReference type="Gene3D" id="3.20.20.100">
    <property type="entry name" value="NADP-dependent oxidoreductase domain"/>
    <property type="match status" value="1"/>
</dbReference>
<dbReference type="InterPro" id="IPR023210">
    <property type="entry name" value="NADP_OxRdtase_dom"/>
</dbReference>
<dbReference type="InterPro" id="IPR036812">
    <property type="entry name" value="NAD(P)_OxRdtase_dom_sf"/>
</dbReference>
<accession>A0AAQ3L3W4</accession>